<reference evidence="3" key="1">
    <citation type="journal article" date="2011" name="Genome Res.">
        <title>Deep small RNA sequencing from the nematode Ascaris reveals conservation, functional diversification, and novel developmental profiles.</title>
        <authorList>
            <person name="Wang J."/>
            <person name="Czech B."/>
            <person name="Crunk A."/>
            <person name="Wallace A."/>
            <person name="Mitreva M."/>
            <person name="Hannon G.J."/>
            <person name="Davis R.E."/>
        </authorList>
    </citation>
    <scope>NUCLEOTIDE SEQUENCE</scope>
</reference>
<dbReference type="PANTHER" id="PTHR31711">
    <property type="entry name" value="ARGININE AND GLUTAMATE-RICH PROTEIN 1"/>
    <property type="match status" value="1"/>
</dbReference>
<keyword evidence="1" id="KW-0175">Coiled coil</keyword>
<dbReference type="PANTHER" id="PTHR31711:SF1">
    <property type="entry name" value="ARGININE AND GLUTAMATE-RICH PROTEIN 1"/>
    <property type="match status" value="1"/>
</dbReference>
<sequence>MLIKKERRRNGGSSNSPSTSYSLLAGELGAGTKFDITQLSEAAKEWLDARVTEQVSARVADLESLVQERVAKARAELESRLRAQIEQEMMREVEQSKKREAESKKRCAELEESLEKKMKEVQENERKLTRLVGKRRWRGISRSNRASHRCITSTKPVYRIADHERFSMSFPVSNEERLVMLETKSKLEMERNALQKEREMLTRSEQQAILNKGGAMRAPIKLKLGFGK</sequence>
<feature type="region of interest" description="Disordered" evidence="2">
    <location>
        <begin position="1"/>
        <end position="22"/>
    </location>
</feature>
<name>F1LBH2_ASCSU</name>
<feature type="coiled-coil region" evidence="1">
    <location>
        <begin position="91"/>
        <end position="134"/>
    </location>
</feature>
<dbReference type="GO" id="GO:0045296">
    <property type="term" value="F:cadherin binding"/>
    <property type="evidence" value="ECO:0007669"/>
    <property type="project" value="TreeGrafter"/>
</dbReference>
<dbReference type="EMBL" id="JI176400">
    <property type="protein sequence ID" value="ADY47476.1"/>
    <property type="molecule type" value="mRNA"/>
</dbReference>
<feature type="compositionally biased region" description="Basic residues" evidence="2">
    <location>
        <begin position="1"/>
        <end position="10"/>
    </location>
</feature>
<evidence type="ECO:0000256" key="2">
    <source>
        <dbReference type="SAM" id="MobiDB-lite"/>
    </source>
</evidence>
<proteinExistence type="evidence at transcript level"/>
<protein>
    <submittedName>
        <fullName evidence="3">Uncharacterized protein</fullName>
    </submittedName>
</protein>
<accession>F1LBH2</accession>
<feature type="compositionally biased region" description="Low complexity" evidence="2">
    <location>
        <begin position="13"/>
        <end position="22"/>
    </location>
</feature>
<dbReference type="GO" id="GO:0005654">
    <property type="term" value="C:nucleoplasm"/>
    <property type="evidence" value="ECO:0007669"/>
    <property type="project" value="TreeGrafter"/>
</dbReference>
<dbReference type="AlphaFoldDB" id="F1LBH2"/>
<dbReference type="InterPro" id="IPR033371">
    <property type="entry name" value="ARGLU1"/>
</dbReference>
<evidence type="ECO:0000256" key="1">
    <source>
        <dbReference type="SAM" id="Coils"/>
    </source>
</evidence>
<evidence type="ECO:0000313" key="3">
    <source>
        <dbReference type="EMBL" id="ADY47476.1"/>
    </source>
</evidence>
<dbReference type="GO" id="GO:0005739">
    <property type="term" value="C:mitochondrion"/>
    <property type="evidence" value="ECO:0007669"/>
    <property type="project" value="TreeGrafter"/>
</dbReference>
<organism evidence="3">
    <name type="scientific">Ascaris suum</name>
    <name type="common">Pig roundworm</name>
    <name type="synonym">Ascaris lumbricoides</name>
    <dbReference type="NCBI Taxonomy" id="6253"/>
    <lineage>
        <taxon>Eukaryota</taxon>
        <taxon>Metazoa</taxon>
        <taxon>Ecdysozoa</taxon>
        <taxon>Nematoda</taxon>
        <taxon>Chromadorea</taxon>
        <taxon>Rhabditida</taxon>
        <taxon>Spirurina</taxon>
        <taxon>Ascaridomorpha</taxon>
        <taxon>Ascaridoidea</taxon>
        <taxon>Ascarididae</taxon>
        <taxon>Ascaris</taxon>
    </lineage>
</organism>
<dbReference type="Pfam" id="PF15346">
    <property type="entry name" value="ARGLU"/>
    <property type="match status" value="1"/>
</dbReference>